<reference evidence="2" key="1">
    <citation type="journal article" date="2020" name="Stud. Mycol.">
        <title>101 Dothideomycetes genomes: a test case for predicting lifestyles and emergence of pathogens.</title>
        <authorList>
            <person name="Haridas S."/>
            <person name="Albert R."/>
            <person name="Binder M."/>
            <person name="Bloem J."/>
            <person name="Labutti K."/>
            <person name="Salamov A."/>
            <person name="Andreopoulos B."/>
            <person name="Baker S."/>
            <person name="Barry K."/>
            <person name="Bills G."/>
            <person name="Bluhm B."/>
            <person name="Cannon C."/>
            <person name="Castanera R."/>
            <person name="Culley D."/>
            <person name="Daum C."/>
            <person name="Ezra D."/>
            <person name="Gonzalez J."/>
            <person name="Henrissat B."/>
            <person name="Kuo A."/>
            <person name="Liang C."/>
            <person name="Lipzen A."/>
            <person name="Lutzoni F."/>
            <person name="Magnuson J."/>
            <person name="Mondo S."/>
            <person name="Nolan M."/>
            <person name="Ohm R."/>
            <person name="Pangilinan J."/>
            <person name="Park H.-J."/>
            <person name="Ramirez L."/>
            <person name="Alfaro M."/>
            <person name="Sun H."/>
            <person name="Tritt A."/>
            <person name="Yoshinaga Y."/>
            <person name="Zwiers L.-H."/>
            <person name="Turgeon B."/>
            <person name="Goodwin S."/>
            <person name="Spatafora J."/>
            <person name="Crous P."/>
            <person name="Grigoriev I."/>
        </authorList>
    </citation>
    <scope>NUCLEOTIDE SEQUENCE</scope>
    <source>
        <strain evidence="2">CBS 122368</strain>
    </source>
</reference>
<feature type="compositionally biased region" description="Basic and acidic residues" evidence="1">
    <location>
        <begin position="214"/>
        <end position="226"/>
    </location>
</feature>
<dbReference type="Proteomes" id="UP000800094">
    <property type="component" value="Unassembled WGS sequence"/>
</dbReference>
<organism evidence="2 3">
    <name type="scientific">Trematosphaeria pertusa</name>
    <dbReference type="NCBI Taxonomy" id="390896"/>
    <lineage>
        <taxon>Eukaryota</taxon>
        <taxon>Fungi</taxon>
        <taxon>Dikarya</taxon>
        <taxon>Ascomycota</taxon>
        <taxon>Pezizomycotina</taxon>
        <taxon>Dothideomycetes</taxon>
        <taxon>Pleosporomycetidae</taxon>
        <taxon>Pleosporales</taxon>
        <taxon>Massarineae</taxon>
        <taxon>Trematosphaeriaceae</taxon>
        <taxon>Trematosphaeria</taxon>
    </lineage>
</organism>
<keyword evidence="3" id="KW-1185">Reference proteome</keyword>
<accession>A0A6A6I7U5</accession>
<evidence type="ECO:0000313" key="2">
    <source>
        <dbReference type="EMBL" id="KAF2246441.1"/>
    </source>
</evidence>
<proteinExistence type="predicted"/>
<evidence type="ECO:0000313" key="3">
    <source>
        <dbReference type="Proteomes" id="UP000800094"/>
    </source>
</evidence>
<dbReference type="RefSeq" id="XP_033681445.1">
    <property type="nucleotide sequence ID" value="XM_033831091.1"/>
</dbReference>
<gene>
    <name evidence="2" type="ORF">BU26DRAFT_532287</name>
</gene>
<dbReference type="AlphaFoldDB" id="A0A6A6I7U5"/>
<sequence>MDGHKPWRPKTHEPHFFNLYVNDKCHRPEDSDYDINSDPPADVYADPIALANMKKNYCPLEGYAIRLEHGNVIATPYNKWWDPKLPTFFVDDDTQCYTVSKEPLQLYVDSSTGALKYTKVGWMPPNSLSVGFYRTGNNPLGIVGRSPSYFTWPITPGISENNGEWDFCWLGDTKQYQVFVNRDNFESAGVKKNYCVQKRLAAANANPWQKKKPHWGDKPDHGYETD</sequence>
<evidence type="ECO:0000256" key="1">
    <source>
        <dbReference type="SAM" id="MobiDB-lite"/>
    </source>
</evidence>
<protein>
    <submittedName>
        <fullName evidence="2">Uncharacterized protein</fullName>
    </submittedName>
</protein>
<dbReference type="OrthoDB" id="3749155at2759"/>
<dbReference type="GeneID" id="54584421"/>
<name>A0A6A6I7U5_9PLEO</name>
<feature type="region of interest" description="Disordered" evidence="1">
    <location>
        <begin position="205"/>
        <end position="226"/>
    </location>
</feature>
<dbReference type="EMBL" id="ML987198">
    <property type="protein sequence ID" value="KAF2246441.1"/>
    <property type="molecule type" value="Genomic_DNA"/>
</dbReference>